<proteinExistence type="predicted"/>
<dbReference type="AlphaFoldDB" id="A0A9Q1DQF4"/>
<dbReference type="Proteomes" id="UP001152803">
    <property type="component" value="Unassembled WGS sequence"/>
</dbReference>
<evidence type="ECO:0000313" key="4">
    <source>
        <dbReference type="EMBL" id="KAJ8276715.1"/>
    </source>
</evidence>
<protein>
    <recommendedName>
        <fullName evidence="3">SCAN box domain-containing protein</fullName>
    </recommendedName>
</protein>
<evidence type="ECO:0000256" key="2">
    <source>
        <dbReference type="SAM" id="SignalP"/>
    </source>
</evidence>
<feature type="compositionally biased region" description="Basic and acidic residues" evidence="1">
    <location>
        <begin position="191"/>
        <end position="200"/>
    </location>
</feature>
<keyword evidence="2" id="KW-0732">Signal</keyword>
<feature type="chain" id="PRO_5040355651" description="SCAN box domain-containing protein" evidence="2">
    <location>
        <begin position="21"/>
        <end position="402"/>
    </location>
</feature>
<gene>
    <name evidence="4" type="ORF">COCON_G00084670</name>
</gene>
<sequence length="402" mass="45713">MGSLTIISGISALFLPESFGFPLPETMDQMPRIKRGKRTKRTKPDVEWEAASSSKESEKGARGWMHPAAPTAARSTGGPDGELLALMRDFMAGQQWREENLLAEIRGLRVAKPRTDQLPRPATQPHRDGDQVQPAPNLHIAATPSTLTASSPRLNPRLNLPTPAPQRGRQETPAEASDHHFPDLDNSPDQPRSEWRHYNEPKMPQYQRGEDIENYLLRFERIAKMWKWPESKWACRLVPLLAGKALEAYTAMDEDRAHHYTDLKAALLAKFDISPETYRLQFRSTNVPPGESPTETYHRLKGLYRRWIRPGQHTKEEVGEAIILEQLLRVLPFEVRIWVKEHEPAEGLTAAKLVLQYLNARRGGPATHFTSAARRPTPQPRPARREECPAQDKPPLLSMWFV</sequence>
<feature type="region of interest" description="Disordered" evidence="1">
    <location>
        <begin position="366"/>
        <end position="393"/>
    </location>
</feature>
<accession>A0A9Q1DQF4</accession>
<dbReference type="EMBL" id="JAFJMO010000005">
    <property type="protein sequence ID" value="KAJ8276715.1"/>
    <property type="molecule type" value="Genomic_DNA"/>
</dbReference>
<reference evidence="4" key="1">
    <citation type="journal article" date="2023" name="Science">
        <title>Genome structures resolve the early diversification of teleost fishes.</title>
        <authorList>
            <person name="Parey E."/>
            <person name="Louis A."/>
            <person name="Montfort J."/>
            <person name="Bouchez O."/>
            <person name="Roques C."/>
            <person name="Iampietro C."/>
            <person name="Lluch J."/>
            <person name="Castinel A."/>
            <person name="Donnadieu C."/>
            <person name="Desvignes T."/>
            <person name="Floi Bucao C."/>
            <person name="Jouanno E."/>
            <person name="Wen M."/>
            <person name="Mejri S."/>
            <person name="Dirks R."/>
            <person name="Jansen H."/>
            <person name="Henkel C."/>
            <person name="Chen W.J."/>
            <person name="Zahm M."/>
            <person name="Cabau C."/>
            <person name="Klopp C."/>
            <person name="Thompson A.W."/>
            <person name="Robinson-Rechavi M."/>
            <person name="Braasch I."/>
            <person name="Lecointre G."/>
            <person name="Bobe J."/>
            <person name="Postlethwait J.H."/>
            <person name="Berthelot C."/>
            <person name="Roest Crollius H."/>
            <person name="Guiguen Y."/>
        </authorList>
    </citation>
    <scope>NUCLEOTIDE SEQUENCE</scope>
    <source>
        <strain evidence="4">Concon-B</strain>
    </source>
</reference>
<dbReference type="PANTHER" id="PTHR46888">
    <property type="entry name" value="ZINC KNUCKLE DOMAINCONTAINING PROTEIN-RELATED"/>
    <property type="match status" value="1"/>
</dbReference>
<keyword evidence="5" id="KW-1185">Reference proteome</keyword>
<feature type="domain" description="SCAN box" evidence="3">
    <location>
        <begin position="279"/>
        <end position="354"/>
    </location>
</feature>
<comment type="caution">
    <text evidence="4">The sequence shown here is derived from an EMBL/GenBank/DDBJ whole genome shotgun (WGS) entry which is preliminary data.</text>
</comment>
<dbReference type="OrthoDB" id="6077919at2759"/>
<evidence type="ECO:0000259" key="3">
    <source>
        <dbReference type="PROSITE" id="PS50804"/>
    </source>
</evidence>
<feature type="compositionally biased region" description="Low complexity" evidence="1">
    <location>
        <begin position="150"/>
        <end position="161"/>
    </location>
</feature>
<feature type="compositionally biased region" description="Basic and acidic residues" evidence="1">
    <location>
        <begin position="168"/>
        <end position="183"/>
    </location>
</feature>
<feature type="signal peptide" evidence="2">
    <location>
        <begin position="1"/>
        <end position="20"/>
    </location>
</feature>
<feature type="compositionally biased region" description="Basic residues" evidence="1">
    <location>
        <begin position="32"/>
        <end position="41"/>
    </location>
</feature>
<dbReference type="Gene3D" id="1.10.4020.10">
    <property type="entry name" value="DNA breaking-rejoining enzymes"/>
    <property type="match status" value="1"/>
</dbReference>
<evidence type="ECO:0000256" key="1">
    <source>
        <dbReference type="SAM" id="MobiDB-lite"/>
    </source>
</evidence>
<feature type="region of interest" description="Disordered" evidence="1">
    <location>
        <begin position="32"/>
        <end position="63"/>
    </location>
</feature>
<dbReference type="PANTHER" id="PTHR46888:SF1">
    <property type="entry name" value="RIBONUCLEASE H"/>
    <property type="match status" value="1"/>
</dbReference>
<organism evidence="4 5">
    <name type="scientific">Conger conger</name>
    <name type="common">Conger eel</name>
    <name type="synonym">Muraena conger</name>
    <dbReference type="NCBI Taxonomy" id="82655"/>
    <lineage>
        <taxon>Eukaryota</taxon>
        <taxon>Metazoa</taxon>
        <taxon>Chordata</taxon>
        <taxon>Craniata</taxon>
        <taxon>Vertebrata</taxon>
        <taxon>Euteleostomi</taxon>
        <taxon>Actinopterygii</taxon>
        <taxon>Neopterygii</taxon>
        <taxon>Teleostei</taxon>
        <taxon>Anguilliformes</taxon>
        <taxon>Congridae</taxon>
        <taxon>Conger</taxon>
    </lineage>
</organism>
<name>A0A9Q1DQF4_CONCO</name>
<dbReference type="InterPro" id="IPR003309">
    <property type="entry name" value="SCAN_dom"/>
</dbReference>
<dbReference type="CDD" id="cd07936">
    <property type="entry name" value="SCAN"/>
    <property type="match status" value="1"/>
</dbReference>
<dbReference type="SMART" id="SM00431">
    <property type="entry name" value="SCAN"/>
    <property type="match status" value="1"/>
</dbReference>
<evidence type="ECO:0000313" key="5">
    <source>
        <dbReference type="Proteomes" id="UP001152803"/>
    </source>
</evidence>
<feature type="region of interest" description="Disordered" evidence="1">
    <location>
        <begin position="112"/>
        <end position="202"/>
    </location>
</feature>
<dbReference type="PROSITE" id="PS50804">
    <property type="entry name" value="SCAN_BOX"/>
    <property type="match status" value="1"/>
</dbReference>
<dbReference type="SUPFAM" id="SSF47353">
    <property type="entry name" value="Retrovirus capsid dimerization domain-like"/>
    <property type="match status" value="1"/>
</dbReference>
<dbReference type="InterPro" id="IPR038269">
    <property type="entry name" value="SCAN_sf"/>
</dbReference>
<dbReference type="Pfam" id="PF02023">
    <property type="entry name" value="SCAN"/>
    <property type="match status" value="1"/>
</dbReference>